<dbReference type="SUPFAM" id="SSF53927">
    <property type="entry name" value="Cytidine deaminase-like"/>
    <property type="match status" value="1"/>
</dbReference>
<gene>
    <name evidence="3" type="primary">fdhD_2</name>
    <name evidence="3" type="ORF">PAA8504_02690</name>
</gene>
<proteinExistence type="predicted"/>
<keyword evidence="4" id="KW-1185">Reference proteome</keyword>
<dbReference type="OrthoDB" id="3197277at2"/>
<dbReference type="GO" id="GO:0016783">
    <property type="term" value="F:sulfurtransferase activity"/>
    <property type="evidence" value="ECO:0007669"/>
    <property type="project" value="InterPro"/>
</dbReference>
<dbReference type="InterPro" id="IPR016193">
    <property type="entry name" value="Cytidine_deaminase-like"/>
</dbReference>
<accession>A0A2R8BXH1</accession>
<dbReference type="Pfam" id="PF02634">
    <property type="entry name" value="FdhD-NarQ"/>
    <property type="match status" value="1"/>
</dbReference>
<dbReference type="AlphaFoldDB" id="A0A2R8BXH1"/>
<dbReference type="Proteomes" id="UP000244912">
    <property type="component" value="Unassembled WGS sequence"/>
</dbReference>
<evidence type="ECO:0000256" key="1">
    <source>
        <dbReference type="ARBA" id="ARBA00022490"/>
    </source>
</evidence>
<protein>
    <submittedName>
        <fullName evidence="3">Sulfurtransferase FdhD</fullName>
    </submittedName>
</protein>
<evidence type="ECO:0000313" key="4">
    <source>
        <dbReference type="Proteomes" id="UP000244912"/>
    </source>
</evidence>
<keyword evidence="3" id="KW-0808">Transferase</keyword>
<evidence type="ECO:0000313" key="3">
    <source>
        <dbReference type="EMBL" id="SPJ24849.1"/>
    </source>
</evidence>
<keyword evidence="2" id="KW-0501">Molybdenum cofactor biosynthesis</keyword>
<dbReference type="NCBIfam" id="TIGR00129">
    <property type="entry name" value="fdhD_narQ"/>
    <property type="match status" value="1"/>
</dbReference>
<dbReference type="PANTHER" id="PTHR30592:SF1">
    <property type="entry name" value="SULFUR CARRIER PROTEIN FDHD"/>
    <property type="match status" value="1"/>
</dbReference>
<dbReference type="RefSeq" id="WP_108894671.1">
    <property type="nucleotide sequence ID" value="NZ_ONZF01000006.1"/>
</dbReference>
<keyword evidence="1" id="KW-0963">Cytoplasm</keyword>
<dbReference type="Gene3D" id="3.40.140.10">
    <property type="entry name" value="Cytidine Deaminase, domain 2"/>
    <property type="match status" value="1"/>
</dbReference>
<dbReference type="Gene3D" id="3.10.20.10">
    <property type="match status" value="1"/>
</dbReference>
<dbReference type="PANTHER" id="PTHR30592">
    <property type="entry name" value="FORMATE DEHYDROGENASE"/>
    <property type="match status" value="1"/>
</dbReference>
<evidence type="ECO:0000256" key="2">
    <source>
        <dbReference type="ARBA" id="ARBA00023150"/>
    </source>
</evidence>
<name>A0A2R8BXH1_9RHOB</name>
<sequence>MAKDIAEHDAPPFPVPVSHARFTDAKGPLTRAVPVETPVAVEVNGVSFAVMMATPADLEDFATGFAMAESLIEGPDDIAGVDICPIQHGIVLRLTLAGPARQIGLDRARARVTESACGLCGVENINALSAPLPRVKTPLTFSPEAVTSALFNLRHHQTLGRLTSGTHAAALCTPDGQIVLCREDIGRHTALDKAIGAGARAGTGFGGIFALVTSRLSYELVEKAARAGLGGLAAMSTPSSLALSRAAQAGLPVVACAKPDGMLTAAP</sequence>
<dbReference type="PIRSF" id="PIRSF015626">
    <property type="entry name" value="FdhD"/>
    <property type="match status" value="1"/>
</dbReference>
<dbReference type="InterPro" id="IPR003786">
    <property type="entry name" value="FdhD"/>
</dbReference>
<organism evidence="3 4">
    <name type="scientific">Palleronia abyssalis</name>
    <dbReference type="NCBI Taxonomy" id="1501240"/>
    <lineage>
        <taxon>Bacteria</taxon>
        <taxon>Pseudomonadati</taxon>
        <taxon>Pseudomonadota</taxon>
        <taxon>Alphaproteobacteria</taxon>
        <taxon>Rhodobacterales</taxon>
        <taxon>Roseobacteraceae</taxon>
        <taxon>Palleronia</taxon>
    </lineage>
</organism>
<reference evidence="3 4" key="1">
    <citation type="submission" date="2018-03" db="EMBL/GenBank/DDBJ databases">
        <authorList>
            <person name="Keele B.F."/>
        </authorList>
    </citation>
    <scope>NUCLEOTIDE SEQUENCE [LARGE SCALE GENOMIC DNA]</scope>
    <source>
        <strain evidence="3 4">CECT 8504</strain>
    </source>
</reference>
<dbReference type="EMBL" id="ONZF01000006">
    <property type="protein sequence ID" value="SPJ24849.1"/>
    <property type="molecule type" value="Genomic_DNA"/>
</dbReference>
<dbReference type="GO" id="GO:0006777">
    <property type="term" value="P:Mo-molybdopterin cofactor biosynthetic process"/>
    <property type="evidence" value="ECO:0007669"/>
    <property type="project" value="UniProtKB-KW"/>
</dbReference>